<dbReference type="Gene3D" id="3.40.50.720">
    <property type="entry name" value="NAD(P)-binding Rossmann-like Domain"/>
    <property type="match status" value="1"/>
</dbReference>
<dbReference type="PANTHER" id="PTHR46278:SF2">
    <property type="entry name" value="ASPARTATE-SEMIALDEHYDE DEHYDROGENASE"/>
    <property type="match status" value="1"/>
</dbReference>
<keyword evidence="12 15" id="KW-0457">Lysine biosynthesis</keyword>
<feature type="binding site" evidence="15">
    <location>
        <begin position="9"/>
        <end position="12"/>
    </location>
    <ligand>
        <name>NADP(+)</name>
        <dbReference type="ChEBI" id="CHEBI:58349"/>
    </ligand>
</feature>
<comment type="similarity">
    <text evidence="4 15">Belongs to the aspartate-semialdehyde dehydrogenase family.</text>
</comment>
<feature type="active site" description="Acyl-thioester intermediate" evidence="15">
    <location>
        <position position="125"/>
    </location>
</feature>
<keyword evidence="11 15" id="KW-0560">Oxidoreductase</keyword>
<evidence type="ECO:0000259" key="16">
    <source>
        <dbReference type="SMART" id="SM00859"/>
    </source>
</evidence>
<evidence type="ECO:0000256" key="15">
    <source>
        <dbReference type="HAMAP-Rule" id="MF_02121"/>
    </source>
</evidence>
<evidence type="ECO:0000256" key="6">
    <source>
        <dbReference type="ARBA" id="ARBA00013120"/>
    </source>
</evidence>
<name>A0ABQ2D559_9DEIO</name>
<evidence type="ECO:0000256" key="1">
    <source>
        <dbReference type="ARBA" id="ARBA00005021"/>
    </source>
</evidence>
<proteinExistence type="inferred from homology"/>
<feature type="binding site" evidence="15">
    <location>
        <position position="311"/>
    </location>
    <ligand>
        <name>NADP(+)</name>
        <dbReference type="ChEBI" id="CHEBI:58349"/>
    </ligand>
</feature>
<dbReference type="CDD" id="cd02316">
    <property type="entry name" value="VcASADH2_like_N"/>
    <property type="match status" value="1"/>
</dbReference>
<dbReference type="InterPro" id="IPR012280">
    <property type="entry name" value="Semialdhyde_DH_dimer_dom"/>
</dbReference>
<evidence type="ECO:0000256" key="12">
    <source>
        <dbReference type="ARBA" id="ARBA00023154"/>
    </source>
</evidence>
<dbReference type="CDD" id="cd18131">
    <property type="entry name" value="ASADH_C_bac_euk_like"/>
    <property type="match status" value="1"/>
</dbReference>
<dbReference type="Pfam" id="PF01118">
    <property type="entry name" value="Semialdhyde_dh"/>
    <property type="match status" value="1"/>
</dbReference>
<protein>
    <recommendedName>
        <fullName evidence="6 15">Aspartate-semialdehyde dehydrogenase</fullName>
        <shortName evidence="15">ASA dehydrogenase</shortName>
        <shortName evidence="15">ASADH</shortName>
        <ecNumber evidence="6 15">1.2.1.11</ecNumber>
    </recommendedName>
    <alternativeName>
        <fullName evidence="15">Aspartate-beta-semialdehyde dehydrogenase</fullName>
    </alternativeName>
</protein>
<dbReference type="HAMAP" id="MF_02121">
    <property type="entry name" value="ASADH"/>
    <property type="match status" value="1"/>
</dbReference>
<dbReference type="Proteomes" id="UP000632222">
    <property type="component" value="Unassembled WGS sequence"/>
</dbReference>
<feature type="binding site" evidence="15">
    <location>
        <position position="231"/>
    </location>
    <ligand>
        <name>substrate</name>
    </ligand>
</feature>
<dbReference type="EMBL" id="BMOD01000015">
    <property type="protein sequence ID" value="GGJ45448.1"/>
    <property type="molecule type" value="Genomic_DNA"/>
</dbReference>
<keyword evidence="7 15" id="KW-0028">Amino-acid biosynthesis</keyword>
<keyword evidence="13 15" id="KW-0486">Methionine biosynthesis</keyword>
<dbReference type="SMART" id="SM00859">
    <property type="entry name" value="Semialdhyde_dh"/>
    <property type="match status" value="1"/>
</dbReference>
<dbReference type="PIRSF" id="PIRSF000148">
    <property type="entry name" value="ASA_dh"/>
    <property type="match status" value="1"/>
</dbReference>
<comment type="pathway">
    <text evidence="2 15">Amino-acid biosynthesis; L-lysine biosynthesis via DAP pathway; (S)-tetrahydrodipicolinate from L-aspartate: step 2/4.</text>
</comment>
<feature type="domain" description="Semialdehyde dehydrogenase NAD-binding" evidence="16">
    <location>
        <begin position="2"/>
        <end position="116"/>
    </location>
</feature>
<dbReference type="NCBIfam" id="NF011456">
    <property type="entry name" value="PRK14874.1"/>
    <property type="match status" value="1"/>
</dbReference>
<dbReference type="InterPro" id="IPR005986">
    <property type="entry name" value="Asp_semialdehyde_DH_beta"/>
</dbReference>
<dbReference type="InterPro" id="IPR036291">
    <property type="entry name" value="NAD(P)-bd_dom_sf"/>
</dbReference>
<feature type="binding site" evidence="15">
    <location>
        <begin position="155"/>
        <end position="156"/>
    </location>
    <ligand>
        <name>NADP(+)</name>
        <dbReference type="ChEBI" id="CHEBI:58349"/>
    </ligand>
</feature>
<evidence type="ECO:0000256" key="3">
    <source>
        <dbReference type="ARBA" id="ARBA00005097"/>
    </source>
</evidence>
<dbReference type="Gene3D" id="3.30.360.10">
    <property type="entry name" value="Dihydrodipicolinate Reductase, domain 2"/>
    <property type="match status" value="1"/>
</dbReference>
<dbReference type="SUPFAM" id="SSF51735">
    <property type="entry name" value="NAD(P)-binding Rossmann-fold domains"/>
    <property type="match status" value="1"/>
</dbReference>
<evidence type="ECO:0000256" key="4">
    <source>
        <dbReference type="ARBA" id="ARBA00010584"/>
    </source>
</evidence>
<comment type="subunit">
    <text evidence="5 15">Homodimer.</text>
</comment>
<evidence type="ECO:0000256" key="7">
    <source>
        <dbReference type="ARBA" id="ARBA00022605"/>
    </source>
</evidence>
<evidence type="ECO:0000256" key="11">
    <source>
        <dbReference type="ARBA" id="ARBA00023002"/>
    </source>
</evidence>
<comment type="catalytic activity">
    <reaction evidence="14 15">
        <text>L-aspartate 4-semialdehyde + phosphate + NADP(+) = 4-phospho-L-aspartate + NADPH + H(+)</text>
        <dbReference type="Rhea" id="RHEA:24284"/>
        <dbReference type="ChEBI" id="CHEBI:15378"/>
        <dbReference type="ChEBI" id="CHEBI:43474"/>
        <dbReference type="ChEBI" id="CHEBI:57535"/>
        <dbReference type="ChEBI" id="CHEBI:57783"/>
        <dbReference type="ChEBI" id="CHEBI:58349"/>
        <dbReference type="ChEBI" id="CHEBI:537519"/>
        <dbReference type="EC" id="1.2.1.11"/>
    </reaction>
</comment>
<evidence type="ECO:0000256" key="10">
    <source>
        <dbReference type="ARBA" id="ARBA00022915"/>
    </source>
</evidence>
<feature type="binding site" evidence="15">
    <location>
        <position position="96"/>
    </location>
    <ligand>
        <name>phosphate</name>
        <dbReference type="ChEBI" id="CHEBI:43474"/>
    </ligand>
</feature>
<dbReference type="NCBIfam" id="TIGR01296">
    <property type="entry name" value="asd_B"/>
    <property type="match status" value="1"/>
</dbReference>
<dbReference type="EC" id="1.2.1.11" evidence="6 15"/>
<comment type="caution">
    <text evidence="15">Lacks conserved residue(s) required for the propagation of feature annotation.</text>
</comment>
<evidence type="ECO:0000256" key="5">
    <source>
        <dbReference type="ARBA" id="ARBA00011738"/>
    </source>
</evidence>
<feature type="active site" description="Proton acceptor" evidence="15">
    <location>
        <position position="238"/>
    </location>
</feature>
<evidence type="ECO:0000313" key="18">
    <source>
        <dbReference type="Proteomes" id="UP000632222"/>
    </source>
</evidence>
<evidence type="ECO:0000313" key="17">
    <source>
        <dbReference type="EMBL" id="GGJ45448.1"/>
    </source>
</evidence>
<feature type="binding site" evidence="15">
    <location>
        <position position="152"/>
    </location>
    <ligand>
        <name>substrate</name>
    </ligand>
</feature>
<evidence type="ECO:0000256" key="2">
    <source>
        <dbReference type="ARBA" id="ARBA00005076"/>
    </source>
</evidence>
<evidence type="ECO:0000256" key="9">
    <source>
        <dbReference type="ARBA" id="ARBA00022857"/>
    </source>
</evidence>
<gene>
    <name evidence="15 17" type="primary">asd</name>
    <name evidence="17" type="ORF">GCM10008938_34730</name>
</gene>
<feature type="binding site" evidence="15">
    <location>
        <begin position="37"/>
        <end position="38"/>
    </location>
    <ligand>
        <name>NADP(+)</name>
        <dbReference type="ChEBI" id="CHEBI:58349"/>
    </ligand>
</feature>
<accession>A0ABQ2D559</accession>
<keyword evidence="18" id="KW-1185">Reference proteome</keyword>
<dbReference type="RefSeq" id="WP_189004718.1">
    <property type="nucleotide sequence ID" value="NZ_BMOD01000015.1"/>
</dbReference>
<dbReference type="PANTHER" id="PTHR46278">
    <property type="entry name" value="DEHYDROGENASE, PUTATIVE-RELATED"/>
    <property type="match status" value="1"/>
</dbReference>
<dbReference type="SUPFAM" id="SSF55347">
    <property type="entry name" value="Glyceraldehyde-3-phosphate dehydrogenase-like, C-terminal domain"/>
    <property type="match status" value="1"/>
</dbReference>
<keyword evidence="10 15" id="KW-0220">Diaminopimelate biosynthesis</keyword>
<reference evidence="18" key="1">
    <citation type="journal article" date="2019" name="Int. J. Syst. Evol. Microbiol.">
        <title>The Global Catalogue of Microorganisms (GCM) 10K type strain sequencing project: providing services to taxonomists for standard genome sequencing and annotation.</title>
        <authorList>
            <consortium name="The Broad Institute Genomics Platform"/>
            <consortium name="The Broad Institute Genome Sequencing Center for Infectious Disease"/>
            <person name="Wu L."/>
            <person name="Ma J."/>
        </authorList>
    </citation>
    <scope>NUCLEOTIDE SEQUENCE [LARGE SCALE GENOMIC DNA]</scope>
    <source>
        <strain evidence="18">JCM 14370</strain>
    </source>
</reference>
<dbReference type="InterPro" id="IPR012080">
    <property type="entry name" value="Asp_semialdehyde_DH"/>
</dbReference>
<evidence type="ECO:0000256" key="8">
    <source>
        <dbReference type="ARBA" id="ARBA00022697"/>
    </source>
</evidence>
<evidence type="ECO:0000256" key="13">
    <source>
        <dbReference type="ARBA" id="ARBA00023167"/>
    </source>
</evidence>
<evidence type="ECO:0000256" key="14">
    <source>
        <dbReference type="ARBA" id="ARBA00047891"/>
    </source>
</evidence>
<keyword evidence="9 15" id="KW-0521">NADP</keyword>
<comment type="function">
    <text evidence="15">Catalyzes the NADPH-dependent formation of L-aspartate-semialdehyde (L-ASA) by the reductive dephosphorylation of L-aspartyl-4-phosphate.</text>
</comment>
<dbReference type="InterPro" id="IPR000534">
    <property type="entry name" value="Semialdehyde_DH_NAD-bd"/>
</dbReference>
<organism evidence="17 18">
    <name type="scientific">Deinococcus roseus</name>
    <dbReference type="NCBI Taxonomy" id="392414"/>
    <lineage>
        <taxon>Bacteria</taxon>
        <taxon>Thermotogati</taxon>
        <taxon>Deinococcota</taxon>
        <taxon>Deinococci</taxon>
        <taxon>Deinococcales</taxon>
        <taxon>Deinococcaceae</taxon>
        <taxon>Deinococcus</taxon>
    </lineage>
</organism>
<comment type="pathway">
    <text evidence="1 15">Amino-acid biosynthesis; L-methionine biosynthesis via de novo pathway; L-homoserine from L-aspartate: step 2/3.</text>
</comment>
<keyword evidence="8 15" id="KW-0791">Threonine biosynthesis</keyword>
<comment type="pathway">
    <text evidence="3 15">Amino-acid biosynthesis; L-threonine biosynthesis; L-threonine from L-aspartate: step 2/5.</text>
</comment>
<dbReference type="Pfam" id="PF02774">
    <property type="entry name" value="Semialdhyde_dhC"/>
    <property type="match status" value="1"/>
</dbReference>
<sequence>MRLAIVGATGAVGHEFLRVLENSPLQFSELKLYSSPRSAGSKLTFKGQEITVEVMPEGAIPADVVLASAGGSISKTYAPRWVEGGAVVIDNSSAFRYDKDVPLVVPEINGDAALQHKGIIANPNCTTAIAAVAVYPLHQAFGVKRMIVSTYQATSGAGAKGMDELLNETRHYFEGETVGNEVFVHPIPFNLIPHIDSFQDNGYTKEEMKVVWETHKIFGDDSFKVSCTAVRIPTLRAHSEAITLELARPATPEEAREILSKAPGVQLVDDPANKIYPMPLNASGKYDVEVGRIRASLVFDGGLELFVSGDQLLKGAALNAVQIAEYLQAKGALPSGEVAVK</sequence>
<comment type="caution">
    <text evidence="17">The sequence shown here is derived from an EMBL/GenBank/DDBJ whole genome shotgun (WGS) entry which is preliminary data.</text>
</comment>